<keyword evidence="2" id="KW-1185">Reference proteome</keyword>
<organism evidence="1 2">
    <name type="scientific">Spartinivicinus poritis</name>
    <dbReference type="NCBI Taxonomy" id="2994640"/>
    <lineage>
        <taxon>Bacteria</taxon>
        <taxon>Pseudomonadati</taxon>
        <taxon>Pseudomonadota</taxon>
        <taxon>Gammaproteobacteria</taxon>
        <taxon>Oceanospirillales</taxon>
        <taxon>Zooshikellaceae</taxon>
        <taxon>Spartinivicinus</taxon>
    </lineage>
</organism>
<dbReference type="Proteomes" id="UP001528823">
    <property type="component" value="Unassembled WGS sequence"/>
</dbReference>
<accession>A0ABT5U610</accession>
<dbReference type="RefSeq" id="WP_274688156.1">
    <property type="nucleotide sequence ID" value="NZ_JAPMOU010000006.1"/>
</dbReference>
<dbReference type="InterPro" id="IPR025833">
    <property type="entry name" value="GDYXXLXY"/>
</dbReference>
<protein>
    <submittedName>
        <fullName evidence="1">GDYXXLXY domain-containing protein</fullName>
    </submittedName>
</protein>
<proteinExistence type="predicted"/>
<dbReference type="EMBL" id="JAPMOU010000006">
    <property type="protein sequence ID" value="MDE1461800.1"/>
    <property type="molecule type" value="Genomic_DNA"/>
</dbReference>
<sequence>MPKKLLVIFSLLVLSILNYAIYQKEQIIAHGEILLLELAPVDPRSLLQGDYMALDYAIARKISADALAAHQQRGYMVIKGDNNNVAQFVRFYEGQSLATGEKLLRFHRNHNRVRIVPHSFFFQEGHAKYFEDAKYGVYRFDNSGNRVLVGLASEDRQMIEPAVDSK</sequence>
<gene>
    <name evidence="1" type="ORF">ORQ98_07445</name>
</gene>
<evidence type="ECO:0000313" key="2">
    <source>
        <dbReference type="Proteomes" id="UP001528823"/>
    </source>
</evidence>
<name>A0ABT5U610_9GAMM</name>
<comment type="caution">
    <text evidence="1">The sequence shown here is derived from an EMBL/GenBank/DDBJ whole genome shotgun (WGS) entry which is preliminary data.</text>
</comment>
<reference evidence="1 2" key="1">
    <citation type="submission" date="2022-11" db="EMBL/GenBank/DDBJ databases">
        <title>Spartinivicinus poritis sp. nov., isolated from scleractinian coral Porites lutea.</title>
        <authorList>
            <person name="Zhang G."/>
            <person name="Cai L."/>
            <person name="Wei Q."/>
        </authorList>
    </citation>
    <scope>NUCLEOTIDE SEQUENCE [LARGE SCALE GENOMIC DNA]</scope>
    <source>
        <strain evidence="1 2">A2-2</strain>
    </source>
</reference>
<dbReference type="Pfam" id="PF14345">
    <property type="entry name" value="GDYXXLXY"/>
    <property type="match status" value="1"/>
</dbReference>
<evidence type="ECO:0000313" key="1">
    <source>
        <dbReference type="EMBL" id="MDE1461800.1"/>
    </source>
</evidence>